<feature type="region of interest" description="Disordered" evidence="1">
    <location>
        <begin position="1"/>
        <end position="30"/>
    </location>
</feature>
<protein>
    <submittedName>
        <fullName evidence="2">Uncharacterized protein</fullName>
    </submittedName>
</protein>
<reference evidence="2" key="2">
    <citation type="submission" date="2023-06" db="EMBL/GenBank/DDBJ databases">
        <authorList>
            <person name="Ma L."/>
            <person name="Liu K.-W."/>
            <person name="Li Z."/>
            <person name="Hsiao Y.-Y."/>
            <person name="Qi Y."/>
            <person name="Fu T."/>
            <person name="Tang G."/>
            <person name="Zhang D."/>
            <person name="Sun W.-H."/>
            <person name="Liu D.-K."/>
            <person name="Li Y."/>
            <person name="Chen G.-Z."/>
            <person name="Liu X.-D."/>
            <person name="Liao X.-Y."/>
            <person name="Jiang Y.-T."/>
            <person name="Yu X."/>
            <person name="Hao Y."/>
            <person name="Huang J."/>
            <person name="Zhao X.-W."/>
            <person name="Ke S."/>
            <person name="Chen Y.-Y."/>
            <person name="Wu W.-L."/>
            <person name="Hsu J.-L."/>
            <person name="Lin Y.-F."/>
            <person name="Huang M.-D."/>
            <person name="Li C.-Y."/>
            <person name="Huang L."/>
            <person name="Wang Z.-W."/>
            <person name="Zhao X."/>
            <person name="Zhong W.-Y."/>
            <person name="Peng D.-H."/>
            <person name="Ahmad S."/>
            <person name="Lan S."/>
            <person name="Zhang J.-S."/>
            <person name="Tsai W.-C."/>
            <person name="Van De Peer Y."/>
            <person name="Liu Z.-J."/>
        </authorList>
    </citation>
    <scope>NUCLEOTIDE SEQUENCE</scope>
    <source>
        <strain evidence="2">CP</strain>
        <tissue evidence="2">Leaves</tissue>
    </source>
</reference>
<evidence type="ECO:0000313" key="3">
    <source>
        <dbReference type="Proteomes" id="UP001180020"/>
    </source>
</evidence>
<comment type="caution">
    <text evidence="2">The sequence shown here is derived from an EMBL/GenBank/DDBJ whole genome shotgun (WGS) entry which is preliminary data.</text>
</comment>
<dbReference type="AlphaFoldDB" id="A0AAV9C1A4"/>
<dbReference type="Proteomes" id="UP001180020">
    <property type="component" value="Unassembled WGS sequence"/>
</dbReference>
<dbReference type="InterPro" id="IPR004265">
    <property type="entry name" value="Dirigent"/>
</dbReference>
<reference evidence="2" key="1">
    <citation type="journal article" date="2023" name="Nat. Commun.">
        <title>Diploid and tetraploid genomes of Acorus and the evolution of monocots.</title>
        <authorList>
            <person name="Ma L."/>
            <person name="Liu K.W."/>
            <person name="Li Z."/>
            <person name="Hsiao Y.Y."/>
            <person name="Qi Y."/>
            <person name="Fu T."/>
            <person name="Tang G.D."/>
            <person name="Zhang D."/>
            <person name="Sun W.H."/>
            <person name="Liu D.K."/>
            <person name="Li Y."/>
            <person name="Chen G.Z."/>
            <person name="Liu X.D."/>
            <person name="Liao X.Y."/>
            <person name="Jiang Y.T."/>
            <person name="Yu X."/>
            <person name="Hao Y."/>
            <person name="Huang J."/>
            <person name="Zhao X.W."/>
            <person name="Ke S."/>
            <person name="Chen Y.Y."/>
            <person name="Wu W.L."/>
            <person name="Hsu J.L."/>
            <person name="Lin Y.F."/>
            <person name="Huang M.D."/>
            <person name="Li C.Y."/>
            <person name="Huang L."/>
            <person name="Wang Z.W."/>
            <person name="Zhao X."/>
            <person name="Zhong W.Y."/>
            <person name="Peng D.H."/>
            <person name="Ahmad S."/>
            <person name="Lan S."/>
            <person name="Zhang J.S."/>
            <person name="Tsai W.C."/>
            <person name="Van de Peer Y."/>
            <person name="Liu Z.J."/>
        </authorList>
    </citation>
    <scope>NUCLEOTIDE SEQUENCE</scope>
    <source>
        <strain evidence="2">CP</strain>
    </source>
</reference>
<evidence type="ECO:0000256" key="1">
    <source>
        <dbReference type="SAM" id="MobiDB-lite"/>
    </source>
</evidence>
<dbReference type="PANTHER" id="PTHR46442">
    <property type="entry name" value="DIRIGENT PROTEIN"/>
    <property type="match status" value="1"/>
</dbReference>
<evidence type="ECO:0000313" key="2">
    <source>
        <dbReference type="EMBL" id="KAK1282411.1"/>
    </source>
</evidence>
<name>A0AAV9C1A4_ACOCL</name>
<organism evidence="2 3">
    <name type="scientific">Acorus calamus</name>
    <name type="common">Sweet flag</name>
    <dbReference type="NCBI Taxonomy" id="4465"/>
    <lineage>
        <taxon>Eukaryota</taxon>
        <taxon>Viridiplantae</taxon>
        <taxon>Streptophyta</taxon>
        <taxon>Embryophyta</taxon>
        <taxon>Tracheophyta</taxon>
        <taxon>Spermatophyta</taxon>
        <taxon>Magnoliopsida</taxon>
        <taxon>Liliopsida</taxon>
        <taxon>Acoraceae</taxon>
        <taxon>Acorus</taxon>
    </lineage>
</organism>
<dbReference type="EMBL" id="JAUJYO010000022">
    <property type="protein sequence ID" value="KAK1282411.1"/>
    <property type="molecule type" value="Genomic_DNA"/>
</dbReference>
<feature type="compositionally biased region" description="Low complexity" evidence="1">
    <location>
        <begin position="7"/>
        <end position="30"/>
    </location>
</feature>
<keyword evidence="3" id="KW-1185">Reference proteome</keyword>
<gene>
    <name evidence="2" type="ORF">QJS10_CPB22g00048</name>
</gene>
<accession>A0AAV9C1A4</accession>
<dbReference type="PANTHER" id="PTHR46442:SF4">
    <property type="entry name" value="DIRIGENT PROTEIN"/>
    <property type="match status" value="1"/>
</dbReference>
<sequence>MKGPAGRPSGVRSTSRTTPSPMSSTTAPTITAAEDTVACELLMTYRPFVESSVGWFGGREEEEGLQMVGGTEDLFMTSGVAALMTDAFEGDVYFRLRINVKLYECY</sequence>
<proteinExistence type="predicted"/>